<reference evidence="8" key="1">
    <citation type="submission" date="2021-03" db="EMBL/GenBank/DDBJ databases">
        <authorList>
            <person name="Bekaert M."/>
        </authorList>
    </citation>
    <scope>NUCLEOTIDE SEQUENCE</scope>
</reference>
<dbReference type="OrthoDB" id="6272738at2759"/>
<dbReference type="AlphaFoldDB" id="A0A8S3RUP2"/>
<organism evidence="8 9">
    <name type="scientific">Mytilus edulis</name>
    <name type="common">Blue mussel</name>
    <dbReference type="NCBI Taxonomy" id="6550"/>
    <lineage>
        <taxon>Eukaryota</taxon>
        <taxon>Metazoa</taxon>
        <taxon>Spiralia</taxon>
        <taxon>Lophotrochozoa</taxon>
        <taxon>Mollusca</taxon>
        <taxon>Bivalvia</taxon>
        <taxon>Autobranchia</taxon>
        <taxon>Pteriomorphia</taxon>
        <taxon>Mytilida</taxon>
        <taxon>Mytiloidea</taxon>
        <taxon>Mytilidae</taxon>
        <taxon>Mytilinae</taxon>
        <taxon>Mytilus</taxon>
    </lineage>
</organism>
<dbReference type="Pfam" id="PF13359">
    <property type="entry name" value="DDE_Tnp_4"/>
    <property type="match status" value="1"/>
</dbReference>
<feature type="domain" description="THAP-type" evidence="7">
    <location>
        <begin position="1"/>
        <end position="101"/>
    </location>
</feature>
<comment type="cofactor">
    <cofactor evidence="1">
        <name>a divalent metal cation</name>
        <dbReference type="ChEBI" id="CHEBI:60240"/>
    </cofactor>
</comment>
<evidence type="ECO:0000256" key="6">
    <source>
        <dbReference type="PROSITE-ProRule" id="PRU00309"/>
    </source>
</evidence>
<dbReference type="PANTHER" id="PTHR23080:SF133">
    <property type="entry name" value="SI:CH211-262I1.5-RELATED"/>
    <property type="match status" value="1"/>
</dbReference>
<dbReference type="InterPro" id="IPR006612">
    <property type="entry name" value="THAP_Znf"/>
</dbReference>
<protein>
    <recommendedName>
        <fullName evidence="7">THAP-type domain-containing protein</fullName>
    </recommendedName>
</protein>
<name>A0A8S3RUP2_MYTED</name>
<evidence type="ECO:0000256" key="2">
    <source>
        <dbReference type="ARBA" id="ARBA00022723"/>
    </source>
</evidence>
<evidence type="ECO:0000259" key="7">
    <source>
        <dbReference type="PROSITE" id="PS50950"/>
    </source>
</evidence>
<keyword evidence="3 6" id="KW-0863">Zinc-finger</keyword>
<evidence type="ECO:0000256" key="5">
    <source>
        <dbReference type="ARBA" id="ARBA00023125"/>
    </source>
</evidence>
<dbReference type="InterPro" id="IPR027805">
    <property type="entry name" value="Transposase_HTH_dom"/>
</dbReference>
<evidence type="ECO:0000256" key="4">
    <source>
        <dbReference type="ARBA" id="ARBA00022833"/>
    </source>
</evidence>
<dbReference type="PROSITE" id="PS50950">
    <property type="entry name" value="ZF_THAP"/>
    <property type="match status" value="1"/>
</dbReference>
<evidence type="ECO:0000313" key="8">
    <source>
        <dbReference type="EMBL" id="CAG2210489.1"/>
    </source>
</evidence>
<evidence type="ECO:0000256" key="3">
    <source>
        <dbReference type="ARBA" id="ARBA00022771"/>
    </source>
</evidence>
<dbReference type="Pfam" id="PF05485">
    <property type="entry name" value="THAP"/>
    <property type="match status" value="1"/>
</dbReference>
<dbReference type="EMBL" id="CAJPWZ010001234">
    <property type="protein sequence ID" value="CAG2210489.1"/>
    <property type="molecule type" value="Genomic_DNA"/>
</dbReference>
<keyword evidence="5 6" id="KW-0238">DNA-binding</keyword>
<dbReference type="Proteomes" id="UP000683360">
    <property type="component" value="Unassembled WGS sequence"/>
</dbReference>
<proteinExistence type="predicted"/>
<gene>
    <name evidence="8" type="ORF">MEDL_24557</name>
</gene>
<accession>A0A8S3RUP2</accession>
<dbReference type="PANTHER" id="PTHR23080">
    <property type="entry name" value="THAP DOMAIN PROTEIN"/>
    <property type="match status" value="1"/>
</dbReference>
<dbReference type="InterPro" id="IPR027806">
    <property type="entry name" value="HARBI1_dom"/>
</dbReference>
<keyword evidence="2" id="KW-0479">Metal-binding</keyword>
<keyword evidence="9" id="KW-1185">Reference proteome</keyword>
<sequence>MPQRCCVPGCKASGGHRFPNDPTLRMKWRVAIRRTDVKTKKLWNPGQHDVVCYDHFLATDYRRTLSGKPADNEINRSRLLKKNLMSCDRCRLTENAIPSVFKFMKTCSEESPRAKRFKSRSDASLAIPLLINDDSIDVQYETEIETTKEAQESIIINDIESSQKSKNIQCDIPSFGKFSIESFKEDNKIINYYTGFQDFDHYMMFFHCLGPSAFELEFKCTLLNPIDQLFMTLIKLRQNKEDIELAMLFQVSQSTVSRIIITWINYMYFQLKEINIWPSQEIIKETMPSDFSKKFPKTRVIMDATEIPIERPSNVESQSATWSNYKHKNTLKAMIGCSPRGAITFISDSYGGSASDRQIIEKSNLLDPASQSFEKGDSIMADRGILVQDLFANQGVQVNIPNFLKGKSQLDPAEVLHDRRVASKRIHIERVIGLTKSFKILKHGICKSKLQLGSRIVFICFAISNFRKNIVHRNA</sequence>
<dbReference type="Pfam" id="PF13613">
    <property type="entry name" value="HTH_Tnp_4"/>
    <property type="match status" value="1"/>
</dbReference>
<dbReference type="GO" id="GO:0003677">
    <property type="term" value="F:DNA binding"/>
    <property type="evidence" value="ECO:0007669"/>
    <property type="project" value="UniProtKB-UniRule"/>
</dbReference>
<evidence type="ECO:0000313" key="9">
    <source>
        <dbReference type="Proteomes" id="UP000683360"/>
    </source>
</evidence>
<dbReference type="SMART" id="SM00980">
    <property type="entry name" value="THAP"/>
    <property type="match status" value="1"/>
</dbReference>
<keyword evidence="4" id="KW-0862">Zinc</keyword>
<dbReference type="SUPFAM" id="SSF57716">
    <property type="entry name" value="Glucocorticoid receptor-like (DNA-binding domain)"/>
    <property type="match status" value="1"/>
</dbReference>
<dbReference type="GO" id="GO:0008270">
    <property type="term" value="F:zinc ion binding"/>
    <property type="evidence" value="ECO:0007669"/>
    <property type="project" value="UniProtKB-KW"/>
</dbReference>
<comment type="caution">
    <text evidence="8">The sequence shown here is derived from an EMBL/GenBank/DDBJ whole genome shotgun (WGS) entry which is preliminary data.</text>
</comment>
<evidence type="ECO:0000256" key="1">
    <source>
        <dbReference type="ARBA" id="ARBA00001968"/>
    </source>
</evidence>